<dbReference type="Pfam" id="PF01529">
    <property type="entry name" value="DHHC"/>
    <property type="match status" value="1"/>
</dbReference>
<keyword evidence="2 11" id="KW-0808">Transferase</keyword>
<dbReference type="EMBL" id="SKBQ01000127">
    <property type="protein sequence ID" value="TPX17960.1"/>
    <property type="molecule type" value="Genomic_DNA"/>
</dbReference>
<evidence type="ECO:0000259" key="14">
    <source>
        <dbReference type="Pfam" id="PF01529"/>
    </source>
</evidence>
<comment type="function">
    <text evidence="11">Mediates the reversible addition of palmitate to target proteins, thereby regulating their membrane association and biological function.</text>
</comment>
<feature type="region of interest" description="Disordered" evidence="13">
    <location>
        <begin position="258"/>
        <end position="277"/>
    </location>
</feature>
<evidence type="ECO:0000256" key="10">
    <source>
        <dbReference type="ARBA" id="ARBA00048048"/>
    </source>
</evidence>
<feature type="transmembrane region" description="Helical" evidence="11 12">
    <location>
        <begin position="166"/>
        <end position="185"/>
    </location>
</feature>
<evidence type="ECO:0000256" key="3">
    <source>
        <dbReference type="ARBA" id="ARBA00022692"/>
    </source>
</evidence>
<keyword evidence="7 11" id="KW-0564">Palmitate</keyword>
<dbReference type="InParanoid" id="A0A507BMJ7"/>
<feature type="region of interest" description="Disordered" evidence="13">
    <location>
        <begin position="81"/>
        <end position="106"/>
    </location>
</feature>
<keyword evidence="4 11" id="KW-0256">Endoplasmic reticulum</keyword>
<comment type="catalytic activity">
    <reaction evidence="10 11 12">
        <text>L-cysteinyl-[protein] + hexadecanoyl-CoA = S-hexadecanoyl-L-cysteinyl-[protein] + CoA</text>
        <dbReference type="Rhea" id="RHEA:36683"/>
        <dbReference type="Rhea" id="RHEA-COMP:10131"/>
        <dbReference type="Rhea" id="RHEA-COMP:11032"/>
        <dbReference type="ChEBI" id="CHEBI:29950"/>
        <dbReference type="ChEBI" id="CHEBI:57287"/>
        <dbReference type="ChEBI" id="CHEBI:57379"/>
        <dbReference type="ChEBI" id="CHEBI:74151"/>
        <dbReference type="EC" id="2.3.1.225"/>
    </reaction>
</comment>
<keyword evidence="5 11" id="KW-1133">Transmembrane helix</keyword>
<dbReference type="InterPro" id="IPR001594">
    <property type="entry name" value="Palmitoyltrfase_DHHC"/>
</dbReference>
<evidence type="ECO:0000256" key="12">
    <source>
        <dbReference type="RuleBase" id="RU079119"/>
    </source>
</evidence>
<dbReference type="AlphaFoldDB" id="A0A507BMJ7"/>
<evidence type="ECO:0000313" key="16">
    <source>
        <dbReference type="Proteomes" id="UP000319257"/>
    </source>
</evidence>
<protein>
    <recommendedName>
        <fullName evidence="11">Palmitoyltransferase PFA4</fullName>
        <ecNumber evidence="11">2.3.1.225</ecNumber>
    </recommendedName>
    <alternativeName>
        <fullName evidence="11">Protein S-acyltransferase</fullName>
        <shortName evidence="11">PAT</shortName>
    </alternativeName>
    <alternativeName>
        <fullName evidence="11">Protein fatty acyltransferase 4</fullName>
    </alternativeName>
</protein>
<dbReference type="HAMAP" id="MF_03199">
    <property type="entry name" value="DHHC_PAT_PFA4"/>
    <property type="match status" value="1"/>
</dbReference>
<name>A0A507BMJ7_9PEZI</name>
<proteinExistence type="inferred from homology"/>
<comment type="caution">
    <text evidence="15">The sequence shown here is derived from an EMBL/GenBank/DDBJ whole genome shotgun (WGS) entry which is preliminary data.</text>
</comment>
<dbReference type="FunCoup" id="A0A507BMJ7">
    <property type="interactions" value="25"/>
</dbReference>
<evidence type="ECO:0000256" key="11">
    <source>
        <dbReference type="HAMAP-Rule" id="MF_03199"/>
    </source>
</evidence>
<reference evidence="15 16" key="1">
    <citation type="submission" date="2019-06" db="EMBL/GenBank/DDBJ databases">
        <title>Draft genome sequence of the filamentous fungus Phialemoniopsis curvata isolated from diesel fuel.</title>
        <authorList>
            <person name="Varaljay V.A."/>
            <person name="Lyon W.J."/>
            <person name="Crouch A.L."/>
            <person name="Drake C.E."/>
            <person name="Hollomon J.M."/>
            <person name="Nadeau L.J."/>
            <person name="Nunn H.S."/>
            <person name="Stevenson B.S."/>
            <person name="Bojanowski C.L."/>
            <person name="Crookes-Goodson W.J."/>
        </authorList>
    </citation>
    <scope>NUCLEOTIDE SEQUENCE [LARGE SCALE GENOMIC DNA]</scope>
    <source>
        <strain evidence="15 16">D216</strain>
    </source>
</reference>
<dbReference type="Proteomes" id="UP000319257">
    <property type="component" value="Unassembled WGS sequence"/>
</dbReference>
<keyword evidence="3 11" id="KW-0812">Transmembrane</keyword>
<evidence type="ECO:0000256" key="8">
    <source>
        <dbReference type="ARBA" id="ARBA00023288"/>
    </source>
</evidence>
<evidence type="ECO:0000313" key="15">
    <source>
        <dbReference type="EMBL" id="TPX17960.1"/>
    </source>
</evidence>
<feature type="domain" description="Palmitoyltransferase DHHC" evidence="14">
    <location>
        <begin position="117"/>
        <end position="244"/>
    </location>
</feature>
<feature type="compositionally biased region" description="Low complexity" evidence="13">
    <location>
        <begin position="258"/>
        <end position="270"/>
    </location>
</feature>
<keyword evidence="16" id="KW-1185">Reference proteome</keyword>
<evidence type="ECO:0000256" key="4">
    <source>
        <dbReference type="ARBA" id="ARBA00022824"/>
    </source>
</evidence>
<comment type="domain">
    <text evidence="11 12">The DHHC domain is required for palmitoyltransferase activity.</text>
</comment>
<dbReference type="EC" id="2.3.1.225" evidence="11"/>
<comment type="similarity">
    <text evidence="11">Belongs to the DHHC palmitoyltransferase family. PFA4 subfamily.</text>
</comment>
<feature type="active site" description="S-palmitoyl cysteine intermediate" evidence="11">
    <location>
        <position position="148"/>
    </location>
</feature>
<feature type="region of interest" description="Disordered" evidence="13">
    <location>
        <begin position="416"/>
        <end position="459"/>
    </location>
</feature>
<dbReference type="InterPro" id="IPR033682">
    <property type="entry name" value="PFA4"/>
</dbReference>
<dbReference type="OrthoDB" id="331948at2759"/>
<dbReference type="PROSITE" id="PS50216">
    <property type="entry name" value="DHHC"/>
    <property type="match status" value="1"/>
</dbReference>
<feature type="region of interest" description="Disordered" evidence="13">
    <location>
        <begin position="480"/>
        <end position="525"/>
    </location>
</feature>
<dbReference type="STRING" id="1093900.A0A507BMJ7"/>
<evidence type="ECO:0000256" key="6">
    <source>
        <dbReference type="ARBA" id="ARBA00023136"/>
    </source>
</evidence>
<evidence type="ECO:0000256" key="2">
    <source>
        <dbReference type="ARBA" id="ARBA00022679"/>
    </source>
</evidence>
<comment type="subcellular location">
    <subcellularLocation>
        <location evidence="11">Endoplasmic reticulum membrane</location>
        <topology evidence="11">Multi-pass membrane protein</topology>
    </subcellularLocation>
    <subcellularLocation>
        <location evidence="1">Membrane</location>
        <topology evidence="1">Multi-pass membrane protein</topology>
    </subcellularLocation>
</comment>
<organism evidence="15 16">
    <name type="scientific">Thyridium curvatum</name>
    <dbReference type="NCBI Taxonomy" id="1093900"/>
    <lineage>
        <taxon>Eukaryota</taxon>
        <taxon>Fungi</taxon>
        <taxon>Dikarya</taxon>
        <taxon>Ascomycota</taxon>
        <taxon>Pezizomycotina</taxon>
        <taxon>Sordariomycetes</taxon>
        <taxon>Sordariomycetidae</taxon>
        <taxon>Thyridiales</taxon>
        <taxon>Thyridiaceae</taxon>
        <taxon>Thyridium</taxon>
    </lineage>
</organism>
<feature type="transmembrane region" description="Helical" evidence="11 12">
    <location>
        <begin position="12"/>
        <end position="32"/>
    </location>
</feature>
<accession>A0A507BMJ7</accession>
<keyword evidence="8 11" id="KW-0449">Lipoprotein</keyword>
<evidence type="ECO:0000256" key="9">
    <source>
        <dbReference type="ARBA" id="ARBA00023315"/>
    </source>
</evidence>
<dbReference type="PANTHER" id="PTHR12246">
    <property type="entry name" value="PALMITOYLTRANSFERASE ZDHHC16"/>
    <property type="match status" value="1"/>
</dbReference>
<evidence type="ECO:0000256" key="13">
    <source>
        <dbReference type="SAM" id="MobiDB-lite"/>
    </source>
</evidence>
<evidence type="ECO:0000256" key="5">
    <source>
        <dbReference type="ARBA" id="ARBA00022989"/>
    </source>
</evidence>
<dbReference type="GO" id="GO:0019706">
    <property type="term" value="F:protein-cysteine S-palmitoyltransferase activity"/>
    <property type="evidence" value="ECO:0007669"/>
    <property type="project" value="UniProtKB-UniRule"/>
</dbReference>
<evidence type="ECO:0000256" key="7">
    <source>
        <dbReference type="ARBA" id="ARBA00023139"/>
    </source>
</evidence>
<feature type="compositionally biased region" description="Acidic residues" evidence="13">
    <location>
        <begin position="430"/>
        <end position="445"/>
    </location>
</feature>
<gene>
    <name evidence="11" type="primary">PFA4</name>
    <name evidence="15" type="ORF">E0L32_011961</name>
</gene>
<evidence type="ECO:0000256" key="1">
    <source>
        <dbReference type="ARBA" id="ARBA00004141"/>
    </source>
</evidence>
<keyword evidence="6 11" id="KW-0472">Membrane</keyword>
<sequence>MAPIQTGPATRGLQILAVPAVCMLIAFLGYSSQWLFHVAEDLAPGPLTPREFVAFNSLLLCLWWTYFKACTVDPGRYPPLPSSAPESSVNNSSNTTAERKSGGASKSSVAAAAASAARYCKKCRAPKPPRAHHCRHCGRCIPKMDHHCPWTGNCVSMQTFPHFLRFLAFTNLSLWTLASHLYARFAALWASRHLPAYLGPTLPQLIHLTVLGLVCSAVCLALAIMLFTTGRAWVLNTTMIEGWEIERHEAVLDRYSSSSSGDSSSGSWWDPQDGGAGAGAELERVEFPYDVGFFANMAQAMGTPNALLWLWPFAGGPRISPGGRGPGWDWEENGFNDREGLWPPPDPEKLRRARTGGWPGAAAATRQGGGGGGGYYDRDATTTTTPEEEKAAFAARQRRWDHIGDRSGIVAELEEDEDFPEGHYDRYDDRYDDDGDIQEEEEGMDGEPGWTNADGDRLRDYGVDEDADAAADVPCLRTMGTDVAHKLGSNNRSSSGRSNNYNDDDDVPLAELLRRRKVRERDGES</sequence>
<feature type="transmembrane region" description="Helical" evidence="11 12">
    <location>
        <begin position="52"/>
        <end position="69"/>
    </location>
</feature>
<feature type="compositionally biased region" description="Low complexity" evidence="13">
    <location>
        <begin position="488"/>
        <end position="501"/>
    </location>
</feature>
<feature type="region of interest" description="Disordered" evidence="13">
    <location>
        <begin position="353"/>
        <end position="375"/>
    </location>
</feature>
<feature type="transmembrane region" description="Helical" evidence="11 12">
    <location>
        <begin position="205"/>
        <end position="227"/>
    </location>
</feature>
<feature type="compositionally biased region" description="Low complexity" evidence="13">
    <location>
        <begin position="83"/>
        <end position="94"/>
    </location>
</feature>
<keyword evidence="9 11" id="KW-0012">Acyltransferase</keyword>
<dbReference type="InterPro" id="IPR039859">
    <property type="entry name" value="PFA4/ZDH16/20/ERF2-like"/>
</dbReference>
<dbReference type="GO" id="GO:0005789">
    <property type="term" value="C:endoplasmic reticulum membrane"/>
    <property type="evidence" value="ECO:0007669"/>
    <property type="project" value="UniProtKB-SubCell"/>
</dbReference>
<feature type="compositionally biased region" description="Basic and acidic residues" evidence="13">
    <location>
        <begin position="420"/>
        <end position="429"/>
    </location>
</feature>